<reference evidence="2" key="1">
    <citation type="submission" date="2022-11" db="UniProtKB">
        <authorList>
            <consortium name="WormBaseParasite"/>
        </authorList>
    </citation>
    <scope>IDENTIFICATION</scope>
</reference>
<evidence type="ECO:0000313" key="2">
    <source>
        <dbReference type="WBParaSite" id="PEQ_0000335001-mRNA-1"/>
    </source>
</evidence>
<dbReference type="Proteomes" id="UP000887564">
    <property type="component" value="Unplaced"/>
</dbReference>
<dbReference type="WBParaSite" id="PEQ_0000335001-mRNA-1">
    <property type="protein sequence ID" value="PEQ_0000335001-mRNA-1"/>
    <property type="gene ID" value="PEQ_0000335001"/>
</dbReference>
<organism evidence="1 2">
    <name type="scientific">Parascaris equorum</name>
    <name type="common">Equine roundworm</name>
    <dbReference type="NCBI Taxonomy" id="6256"/>
    <lineage>
        <taxon>Eukaryota</taxon>
        <taxon>Metazoa</taxon>
        <taxon>Ecdysozoa</taxon>
        <taxon>Nematoda</taxon>
        <taxon>Chromadorea</taxon>
        <taxon>Rhabditida</taxon>
        <taxon>Spirurina</taxon>
        <taxon>Ascaridomorpha</taxon>
        <taxon>Ascaridoidea</taxon>
        <taxon>Ascarididae</taxon>
        <taxon>Parascaris</taxon>
    </lineage>
</organism>
<sequence length="30" mass="3435">MTHCTRLALALFSVQALVFPTAQWRFVCHS</sequence>
<evidence type="ECO:0000313" key="1">
    <source>
        <dbReference type="Proteomes" id="UP000887564"/>
    </source>
</evidence>
<dbReference type="AlphaFoldDB" id="A0A914RN83"/>
<accession>A0A914RN83</accession>
<protein>
    <submittedName>
        <fullName evidence="2">Uncharacterized protein</fullName>
    </submittedName>
</protein>
<proteinExistence type="predicted"/>
<name>A0A914RN83_PAREQ</name>
<keyword evidence="1" id="KW-1185">Reference proteome</keyword>